<accession>A0A7J9NCR8</accession>
<dbReference type="GO" id="GO:0016787">
    <property type="term" value="F:hydrolase activity"/>
    <property type="evidence" value="ECO:0007669"/>
    <property type="project" value="UniProtKB-KW"/>
</dbReference>
<dbReference type="InterPro" id="IPR029058">
    <property type="entry name" value="AB_hydrolase_fold"/>
</dbReference>
<keyword evidence="5" id="KW-1185">Reference proteome</keyword>
<gene>
    <name evidence="4" type="ORF">Goshw_007902</name>
</gene>
<dbReference type="Pfam" id="PF01764">
    <property type="entry name" value="Lipase_3"/>
    <property type="match status" value="1"/>
</dbReference>
<reference evidence="4 5" key="1">
    <citation type="journal article" date="2019" name="Genome Biol. Evol.">
        <title>Insights into the evolution of the New World diploid cottons (Gossypium, subgenus Houzingenia) based on genome sequencing.</title>
        <authorList>
            <person name="Grover C.E."/>
            <person name="Arick M.A. 2nd"/>
            <person name="Thrash A."/>
            <person name="Conover J.L."/>
            <person name="Sanders W.S."/>
            <person name="Peterson D.G."/>
            <person name="Frelichowski J.E."/>
            <person name="Scheffler J.A."/>
            <person name="Scheffler B.E."/>
            <person name="Wendel J.F."/>
        </authorList>
    </citation>
    <scope>NUCLEOTIDE SEQUENCE [LARGE SCALE GENOMIC DNA]</scope>
    <source>
        <strain evidence="4">1</strain>
        <tissue evidence="4">Leaf</tissue>
    </source>
</reference>
<dbReference type="CDD" id="cd00519">
    <property type="entry name" value="Lipase_3"/>
    <property type="match status" value="1"/>
</dbReference>
<evidence type="ECO:0000256" key="1">
    <source>
        <dbReference type="ARBA" id="ARBA00022801"/>
    </source>
</evidence>
<dbReference type="SUPFAM" id="SSF53474">
    <property type="entry name" value="alpha/beta-Hydrolases"/>
    <property type="match status" value="1"/>
</dbReference>
<organism evidence="4 5">
    <name type="scientific">Gossypium schwendimanii</name>
    <name type="common">Cotton</name>
    <dbReference type="NCBI Taxonomy" id="34291"/>
    <lineage>
        <taxon>Eukaryota</taxon>
        <taxon>Viridiplantae</taxon>
        <taxon>Streptophyta</taxon>
        <taxon>Embryophyta</taxon>
        <taxon>Tracheophyta</taxon>
        <taxon>Spermatophyta</taxon>
        <taxon>Magnoliopsida</taxon>
        <taxon>eudicotyledons</taxon>
        <taxon>Gunneridae</taxon>
        <taxon>Pentapetalae</taxon>
        <taxon>rosids</taxon>
        <taxon>malvids</taxon>
        <taxon>Malvales</taxon>
        <taxon>Malvaceae</taxon>
        <taxon>Malvoideae</taxon>
        <taxon>Gossypium</taxon>
    </lineage>
</organism>
<evidence type="ECO:0000313" key="4">
    <source>
        <dbReference type="EMBL" id="MBA0880399.1"/>
    </source>
</evidence>
<evidence type="ECO:0000256" key="2">
    <source>
        <dbReference type="SAM" id="MobiDB-lite"/>
    </source>
</evidence>
<dbReference type="AlphaFoldDB" id="A0A7J9NCR8"/>
<keyword evidence="1" id="KW-0378">Hydrolase</keyword>
<name>A0A7J9NCR8_GOSSC</name>
<proteinExistence type="predicted"/>
<dbReference type="EMBL" id="JABFAF010277391">
    <property type="protein sequence ID" value="MBA0880399.1"/>
    <property type="molecule type" value="Genomic_DNA"/>
</dbReference>
<feature type="compositionally biased region" description="Low complexity" evidence="2">
    <location>
        <begin position="300"/>
        <end position="309"/>
    </location>
</feature>
<sequence>MKPAFTIIRDENSKCFLLLIRGTHSIKDTLTAATGAVVPFHHSVLHDGGVSNLVLGYAHCGMVAAARWIAKLTAPCLLKAIAQYPDYKVKIVGHSLGGGTAALLTYILREHKEFAASTTCFTFAPGKTFPTYYRFIAKLSVNDAKKLITLLSNVAAACMTWDLAESGKHFITTIINGSDLVPTFSAASVDDLRTEVTTSSWLNDLRDQVERTKVLNVVYRSATALGSRLPSMATAKASVAGAGALLRPVSSSTKVVMKGAQNVAQAVVRSRSSLTSWSCIGPRRRNVVSGLNAKGDDMTKPSLTSKTSSKALVTEVDCHSGGGLDHNDTDEEEPLIEMDRGITTSTTDEFVGGELWYELEKELKRHESEVDLHGRAEEAAAAKEISEQENVIAADVSSESRSAISSSDASENLRFYPPGRIMHIVAIPSSDAAVLDDHDGDGNGDGSNNGKVRIYETPRESYSKIRLSRTMINDHYMPMYKKMMELLIIELEKDEDCKFDVLQD</sequence>
<comment type="caution">
    <text evidence="4">The sequence shown here is derived from an EMBL/GenBank/DDBJ whole genome shotgun (WGS) entry which is preliminary data.</text>
</comment>
<protein>
    <recommendedName>
        <fullName evidence="3">Fungal lipase-type domain-containing protein</fullName>
    </recommendedName>
</protein>
<evidence type="ECO:0000313" key="5">
    <source>
        <dbReference type="Proteomes" id="UP000593576"/>
    </source>
</evidence>
<feature type="region of interest" description="Disordered" evidence="2">
    <location>
        <begin position="290"/>
        <end position="309"/>
    </location>
</feature>
<dbReference type="PANTHER" id="PTHR46023">
    <property type="entry name" value="LIPASE CLASS 3 PROTEIN-LIKE"/>
    <property type="match status" value="1"/>
</dbReference>
<dbReference type="OrthoDB" id="438440at2759"/>
<dbReference type="Gene3D" id="3.40.50.1820">
    <property type="entry name" value="alpha/beta hydrolase"/>
    <property type="match status" value="1"/>
</dbReference>
<dbReference type="Proteomes" id="UP000593576">
    <property type="component" value="Unassembled WGS sequence"/>
</dbReference>
<feature type="domain" description="Fungal lipase-type" evidence="3">
    <location>
        <begin position="18"/>
        <end position="186"/>
    </location>
</feature>
<dbReference type="PANTHER" id="PTHR46023:SF6">
    <property type="entry name" value="LIPASE CLASS 3 FAMILY PROTEIN"/>
    <property type="match status" value="1"/>
</dbReference>
<evidence type="ECO:0000259" key="3">
    <source>
        <dbReference type="Pfam" id="PF01764"/>
    </source>
</evidence>
<dbReference type="GO" id="GO:0006629">
    <property type="term" value="P:lipid metabolic process"/>
    <property type="evidence" value="ECO:0007669"/>
    <property type="project" value="InterPro"/>
</dbReference>
<dbReference type="InterPro" id="IPR002921">
    <property type="entry name" value="Fungal_lipase-type"/>
</dbReference>